<accession>A0A8S1NQ33</accession>
<name>A0A8S1NQ33_PARPR</name>
<dbReference type="EMBL" id="CAJJDM010000093">
    <property type="protein sequence ID" value="CAD8092386.1"/>
    <property type="molecule type" value="Genomic_DNA"/>
</dbReference>
<comment type="caution">
    <text evidence="1">The sequence shown here is derived from an EMBL/GenBank/DDBJ whole genome shotgun (WGS) entry which is preliminary data.</text>
</comment>
<sequence length="162" mass="19276">MTSEYSLEWKYMPVTGYLIDQKSNKVIWDLKSEDSKWPKHLFTVSISQQKEFMSDPELGWNWHKSWNQPDINYTINELFEPSITFSGLKFGTTSQNNKHSKFNLIFLLFYSRKEEVLILDSQISSDVFFDSRNRSNHKNGEISQEMFIDLFPLLLIDQILYK</sequence>
<gene>
    <name evidence="1" type="ORF">PPRIM_AZ9-3.1.T0900161</name>
</gene>
<evidence type="ECO:0000313" key="2">
    <source>
        <dbReference type="Proteomes" id="UP000688137"/>
    </source>
</evidence>
<organism evidence="1 2">
    <name type="scientific">Paramecium primaurelia</name>
    <dbReference type="NCBI Taxonomy" id="5886"/>
    <lineage>
        <taxon>Eukaryota</taxon>
        <taxon>Sar</taxon>
        <taxon>Alveolata</taxon>
        <taxon>Ciliophora</taxon>
        <taxon>Intramacronucleata</taxon>
        <taxon>Oligohymenophorea</taxon>
        <taxon>Peniculida</taxon>
        <taxon>Parameciidae</taxon>
        <taxon>Paramecium</taxon>
    </lineage>
</organism>
<keyword evidence="2" id="KW-1185">Reference proteome</keyword>
<dbReference type="AlphaFoldDB" id="A0A8S1NQ33"/>
<proteinExistence type="predicted"/>
<dbReference type="Proteomes" id="UP000688137">
    <property type="component" value="Unassembled WGS sequence"/>
</dbReference>
<protein>
    <submittedName>
        <fullName evidence="1">Uncharacterized protein</fullName>
    </submittedName>
</protein>
<evidence type="ECO:0000313" key="1">
    <source>
        <dbReference type="EMBL" id="CAD8092386.1"/>
    </source>
</evidence>
<reference evidence="1" key="1">
    <citation type="submission" date="2021-01" db="EMBL/GenBank/DDBJ databases">
        <authorList>
            <consortium name="Genoscope - CEA"/>
            <person name="William W."/>
        </authorList>
    </citation>
    <scope>NUCLEOTIDE SEQUENCE</scope>
</reference>